<dbReference type="Pfam" id="PF08545">
    <property type="entry name" value="ACP_syn_III"/>
    <property type="match status" value="1"/>
</dbReference>
<dbReference type="Gene3D" id="3.40.47.10">
    <property type="match status" value="2"/>
</dbReference>
<dbReference type="AlphaFoldDB" id="A0A383RHG3"/>
<sequence length="331" mass="35475">MERKVKIIGTGVYLPKQRVTSDEMDRKLGVPAGWSLKKSEVRVRYFVENETAAEMGAFAAQAALQDAGLTFADIDCIVCASGTMQQPIPCTAALIQQAMGKGNSGVPSFDINSTCLSFLAALDVMSYLIAAGRYQRILIVSTEVASVGLNWEHKESAVLFGDGAAAVIVGQAAAYEQSRIAASLIETYSTGASYSEIRGGGTGLHAKYYDDARMSDYMFHMDGQPIYKMASKLLPDFLERLLGSGNTAMSQFPLIIPHQGSAMAMRLISRKLGIAPEQLMNITSDHGNTIAASIPMGLHEAIHQGRVQRGDRILLLGTSAGLSLGGLVLEY</sequence>
<dbReference type="GO" id="GO:0006633">
    <property type="term" value="P:fatty acid biosynthetic process"/>
    <property type="evidence" value="ECO:0007669"/>
    <property type="project" value="InterPro"/>
</dbReference>
<accession>A0A383RHG3</accession>
<dbReference type="PANTHER" id="PTHR34069:SF2">
    <property type="entry name" value="BETA-KETOACYL-[ACYL-CARRIER-PROTEIN] SYNTHASE III"/>
    <property type="match status" value="1"/>
</dbReference>
<dbReference type="InterPro" id="IPR013751">
    <property type="entry name" value="ACP_syn_III_N"/>
</dbReference>
<dbReference type="InterPro" id="IPR013747">
    <property type="entry name" value="ACP_syn_III_C"/>
</dbReference>
<name>A0A383RHG3_PAEAL</name>
<dbReference type="PANTHER" id="PTHR34069">
    <property type="entry name" value="3-OXOACYL-[ACYL-CARRIER-PROTEIN] SYNTHASE 3"/>
    <property type="match status" value="1"/>
</dbReference>
<dbReference type="GO" id="GO:0044550">
    <property type="term" value="P:secondary metabolite biosynthetic process"/>
    <property type="evidence" value="ECO:0007669"/>
    <property type="project" value="TreeGrafter"/>
</dbReference>
<dbReference type="SUPFAM" id="SSF53901">
    <property type="entry name" value="Thiolase-like"/>
    <property type="match status" value="1"/>
</dbReference>
<keyword evidence="1" id="KW-0808">Transferase</keyword>
<dbReference type="CDD" id="cd00830">
    <property type="entry name" value="KAS_III"/>
    <property type="match status" value="1"/>
</dbReference>
<evidence type="ECO:0000256" key="1">
    <source>
        <dbReference type="ARBA" id="ARBA00022679"/>
    </source>
</evidence>
<organism evidence="5 6">
    <name type="scientific">Paenibacillus alvei</name>
    <name type="common">Bacillus alvei</name>
    <dbReference type="NCBI Taxonomy" id="44250"/>
    <lineage>
        <taxon>Bacteria</taxon>
        <taxon>Bacillati</taxon>
        <taxon>Bacillota</taxon>
        <taxon>Bacilli</taxon>
        <taxon>Bacillales</taxon>
        <taxon>Paenibacillaceae</taxon>
        <taxon>Paenibacillus</taxon>
    </lineage>
</organism>
<evidence type="ECO:0000259" key="3">
    <source>
        <dbReference type="Pfam" id="PF08541"/>
    </source>
</evidence>
<protein>
    <submittedName>
        <fullName evidence="5">3-oxoacyl-(Acyl carrier protein) synthase III</fullName>
    </submittedName>
</protein>
<dbReference type="Pfam" id="PF08541">
    <property type="entry name" value="ACP_syn_III_C"/>
    <property type="match status" value="1"/>
</dbReference>
<feature type="domain" description="Beta-ketoacyl-[acyl-carrier-protein] synthase III C-terminal" evidence="3">
    <location>
        <begin position="248"/>
        <end position="331"/>
    </location>
</feature>
<evidence type="ECO:0000259" key="4">
    <source>
        <dbReference type="Pfam" id="PF08545"/>
    </source>
</evidence>
<proteinExistence type="predicted"/>
<evidence type="ECO:0000313" key="6">
    <source>
        <dbReference type="Proteomes" id="UP000304148"/>
    </source>
</evidence>
<feature type="domain" description="Beta-ketoacyl-[acyl-carrier-protein] synthase III N-terminal" evidence="4">
    <location>
        <begin position="109"/>
        <end position="187"/>
    </location>
</feature>
<dbReference type="Proteomes" id="UP000304148">
    <property type="component" value="Chromosome"/>
</dbReference>
<dbReference type="InterPro" id="IPR016039">
    <property type="entry name" value="Thiolase-like"/>
</dbReference>
<dbReference type="NCBIfam" id="NF005541">
    <property type="entry name" value="PRK07204.1"/>
    <property type="match status" value="1"/>
</dbReference>
<keyword evidence="2" id="KW-0012">Acyltransferase</keyword>
<dbReference type="EMBL" id="LS992241">
    <property type="protein sequence ID" value="SYX86273.1"/>
    <property type="molecule type" value="Genomic_DNA"/>
</dbReference>
<reference evidence="6" key="1">
    <citation type="submission" date="2018-08" db="EMBL/GenBank/DDBJ databases">
        <authorList>
            <person name="Chevrot R."/>
        </authorList>
    </citation>
    <scope>NUCLEOTIDE SEQUENCE [LARGE SCALE GENOMIC DNA]</scope>
</reference>
<dbReference type="RefSeq" id="WP_138188284.1">
    <property type="nucleotide sequence ID" value="NZ_LS992241.1"/>
</dbReference>
<evidence type="ECO:0000313" key="5">
    <source>
        <dbReference type="EMBL" id="SYX86273.1"/>
    </source>
</evidence>
<evidence type="ECO:0000256" key="2">
    <source>
        <dbReference type="ARBA" id="ARBA00023315"/>
    </source>
</evidence>
<dbReference type="GO" id="GO:0004315">
    <property type="term" value="F:3-oxoacyl-[acyl-carrier-protein] synthase activity"/>
    <property type="evidence" value="ECO:0007669"/>
    <property type="project" value="InterPro"/>
</dbReference>
<gene>
    <name evidence="5" type="ORF">PBLR_14695</name>
</gene>